<organism evidence="3 4">
    <name type="scientific">Chlorella sorokiniana</name>
    <name type="common">Freshwater green alga</name>
    <dbReference type="NCBI Taxonomy" id="3076"/>
    <lineage>
        <taxon>Eukaryota</taxon>
        <taxon>Viridiplantae</taxon>
        <taxon>Chlorophyta</taxon>
        <taxon>core chlorophytes</taxon>
        <taxon>Trebouxiophyceae</taxon>
        <taxon>Chlorellales</taxon>
        <taxon>Chlorellaceae</taxon>
        <taxon>Chlorella clade</taxon>
        <taxon>Chlorella</taxon>
    </lineage>
</organism>
<feature type="compositionally biased region" description="Low complexity" evidence="1">
    <location>
        <begin position="132"/>
        <end position="151"/>
    </location>
</feature>
<accession>A0A2P6TNA0</accession>
<dbReference type="PANTHER" id="PTHR43689">
    <property type="entry name" value="HYDROLASE"/>
    <property type="match status" value="1"/>
</dbReference>
<dbReference type="SUPFAM" id="SSF53474">
    <property type="entry name" value="alpha/beta-Hydrolases"/>
    <property type="match status" value="1"/>
</dbReference>
<dbReference type="PRINTS" id="PR00412">
    <property type="entry name" value="EPOXHYDRLASE"/>
</dbReference>
<dbReference type="AlphaFoldDB" id="A0A2P6TNA0"/>
<feature type="region of interest" description="Disordered" evidence="1">
    <location>
        <begin position="1"/>
        <end position="52"/>
    </location>
</feature>
<proteinExistence type="predicted"/>
<evidence type="ECO:0000256" key="1">
    <source>
        <dbReference type="SAM" id="MobiDB-lite"/>
    </source>
</evidence>
<evidence type="ECO:0000313" key="4">
    <source>
        <dbReference type="Proteomes" id="UP000239899"/>
    </source>
</evidence>
<dbReference type="GO" id="GO:0016787">
    <property type="term" value="F:hydrolase activity"/>
    <property type="evidence" value="ECO:0007669"/>
    <property type="project" value="UniProtKB-KW"/>
</dbReference>
<sequence>MASGAPHQACSRASQTCRARPIARHKRTQVAAAAARGGGTSGPPAAAPPTRTAKHHGLLDALVQQARREVVDGWLGDLVAPLLTDDPGAAQPPPVTRSPQDLADPDSLFVEVDGVSLHYKERWPAVAAGPDAAGQPASSSTAGGSGGSREAAGQAAQRPVILLVHGFNGSVFNWRSMMQPLADTTGCRVIAFDRPPFGLAQRPLEWGPGQRLQYNPYALDGSARLAAGLLDALGVGRVVAVGHSAGALVCMELAQRQPHRVAGLGFVAPALPTTPDNSFTRRANLGQQLRFLAVRGLLQDDRLGLRYVRRQILRRRDEVASGSAGLTSADDSETEADVAAGYLRPLLAHDWDRASLLNFRAFSIPPAYDYGSLAAPVLLVQGSDDGGLAENARTLAGLLQRRPQGSTRFVELQGVGHIPMDECPGRLNELLVDFVRHEVLAAAGSGAAR</sequence>
<dbReference type="PANTHER" id="PTHR43689:SF56">
    <property type="entry name" value="AB HYDROLASE-1 DOMAIN-CONTAINING PROTEIN"/>
    <property type="match status" value="1"/>
</dbReference>
<dbReference type="InterPro" id="IPR029058">
    <property type="entry name" value="AB_hydrolase_fold"/>
</dbReference>
<evidence type="ECO:0000259" key="2">
    <source>
        <dbReference type="Pfam" id="PF00561"/>
    </source>
</evidence>
<name>A0A2P6TNA0_CHLSO</name>
<feature type="domain" description="AB hydrolase-1" evidence="2">
    <location>
        <begin position="159"/>
        <end position="422"/>
    </location>
</feature>
<dbReference type="EMBL" id="LHPG02000010">
    <property type="protein sequence ID" value="PRW50810.1"/>
    <property type="molecule type" value="Genomic_DNA"/>
</dbReference>
<gene>
    <name evidence="3" type="ORF">C2E21_5317</name>
</gene>
<dbReference type="Proteomes" id="UP000239899">
    <property type="component" value="Unassembled WGS sequence"/>
</dbReference>
<dbReference type="InterPro" id="IPR000639">
    <property type="entry name" value="Epox_hydrolase-like"/>
</dbReference>
<dbReference type="Pfam" id="PF00561">
    <property type="entry name" value="Abhydrolase_1"/>
    <property type="match status" value="1"/>
</dbReference>
<dbReference type="STRING" id="3076.A0A2P6TNA0"/>
<protein>
    <submittedName>
        <fullName evidence="3">Alpha beta-hydrolase</fullName>
    </submittedName>
</protein>
<feature type="region of interest" description="Disordered" evidence="1">
    <location>
        <begin position="128"/>
        <end position="151"/>
    </location>
</feature>
<dbReference type="Gene3D" id="3.40.50.1820">
    <property type="entry name" value="alpha/beta hydrolase"/>
    <property type="match status" value="1"/>
</dbReference>
<keyword evidence="4" id="KW-1185">Reference proteome</keyword>
<evidence type="ECO:0000313" key="3">
    <source>
        <dbReference type="EMBL" id="PRW50810.1"/>
    </source>
</evidence>
<comment type="caution">
    <text evidence="3">The sequence shown here is derived from an EMBL/GenBank/DDBJ whole genome shotgun (WGS) entry which is preliminary data.</text>
</comment>
<feature type="compositionally biased region" description="Low complexity" evidence="1">
    <location>
        <begin position="42"/>
        <end position="51"/>
    </location>
</feature>
<dbReference type="OrthoDB" id="19657at2759"/>
<feature type="region of interest" description="Disordered" evidence="1">
    <location>
        <begin position="85"/>
        <end position="105"/>
    </location>
</feature>
<reference evidence="3 4" key="1">
    <citation type="journal article" date="2018" name="Plant J.">
        <title>Genome sequences of Chlorella sorokiniana UTEX 1602 and Micractinium conductrix SAG 241.80: implications to maltose excretion by a green alga.</title>
        <authorList>
            <person name="Arriola M.B."/>
            <person name="Velmurugan N."/>
            <person name="Zhang Y."/>
            <person name="Plunkett M.H."/>
            <person name="Hondzo H."/>
            <person name="Barney B.M."/>
        </authorList>
    </citation>
    <scope>NUCLEOTIDE SEQUENCE [LARGE SCALE GENOMIC DNA]</scope>
    <source>
        <strain evidence="4">UTEX 1602</strain>
    </source>
</reference>
<dbReference type="InterPro" id="IPR000073">
    <property type="entry name" value="AB_hydrolase_1"/>
</dbReference>